<evidence type="ECO:0000256" key="5">
    <source>
        <dbReference type="SAM" id="SignalP"/>
    </source>
</evidence>
<feature type="chain" id="PRO_5002145663" evidence="5">
    <location>
        <begin position="28"/>
        <end position="424"/>
    </location>
</feature>
<comment type="caution">
    <text evidence="6">The sequence shown here is derived from an EMBL/GenBank/DDBJ whole genome shotgun (WGS) entry which is preliminary data.</text>
</comment>
<sequence>MRPQLLPLGLSALVGLSVAVSCTPAPSNDDGFTSFTTLPPGDGDGDSTETGDGDGDPGDGDGDSSCGDMVVDPGEECDLGPQNSAMGQCTPDCKIAACGDGYLYENFEECDDGNSSNADDCVTGCKIATCGDGFVHDGVEICDDGNDDNADGCTTECVEGSCGDGILQAGEQCDDGNDVTSDECPACQLAFCGDGYVQAGVEECDDGNDLSNDACLATFCTPNVCGDGFIYEGMETCDDANLDDDDACPSSCEPAFCGDGFTWAGMEECDDGNDVEDDICTSECISNGIFWMGSFNQGVDGQMACASWNTFRTDLQAFNNFTRVAIWGSNDPMGVECNGAAANTICQALASGQAMTNIACDGRTWNVGTCGSGIELNAQGNGVCQCTNPGYIARPCIGGGNPNWGGVNTATCSGPTQTIEVVCQ</sequence>
<organism evidence="6 7">
    <name type="scientific">Enhygromyxa salina</name>
    <dbReference type="NCBI Taxonomy" id="215803"/>
    <lineage>
        <taxon>Bacteria</taxon>
        <taxon>Pseudomonadati</taxon>
        <taxon>Myxococcota</taxon>
        <taxon>Polyangia</taxon>
        <taxon>Nannocystales</taxon>
        <taxon>Nannocystaceae</taxon>
        <taxon>Enhygromyxa</taxon>
    </lineage>
</organism>
<feature type="signal peptide" evidence="5">
    <location>
        <begin position="1"/>
        <end position="27"/>
    </location>
</feature>
<evidence type="ECO:0000313" key="7">
    <source>
        <dbReference type="Proteomes" id="UP000031599"/>
    </source>
</evidence>
<evidence type="ECO:0000256" key="1">
    <source>
        <dbReference type="ARBA" id="ARBA00022729"/>
    </source>
</evidence>
<dbReference type="PANTHER" id="PTHR38934">
    <property type="entry name" value="HYPHALLY REGULATED CELL WALL PROTEIN 1"/>
    <property type="match status" value="1"/>
</dbReference>
<keyword evidence="2" id="KW-0677">Repeat</keyword>
<dbReference type="Pfam" id="PF13948">
    <property type="entry name" value="DUF4215"/>
    <property type="match status" value="4"/>
</dbReference>
<reference evidence="6 7" key="1">
    <citation type="submission" date="2014-12" db="EMBL/GenBank/DDBJ databases">
        <title>Genome assembly of Enhygromyxa salina DSM 15201.</title>
        <authorList>
            <person name="Sharma G."/>
            <person name="Subramanian S."/>
        </authorList>
    </citation>
    <scope>NUCLEOTIDE SEQUENCE [LARGE SCALE GENOMIC DNA]</scope>
    <source>
        <strain evidence="6 7">DSM 15201</strain>
    </source>
</reference>
<dbReference type="PANTHER" id="PTHR38934:SF6">
    <property type="entry name" value="CHROMOSOME UNDETERMINED SCAFFOLD_176, WHOLE GENOME SHOTGUN SEQUENCE"/>
    <property type="match status" value="1"/>
</dbReference>
<accession>A0A0C2A231</accession>
<proteinExistence type="predicted"/>
<feature type="region of interest" description="Disordered" evidence="4">
    <location>
        <begin position="29"/>
        <end position="73"/>
    </location>
</feature>
<keyword evidence="1 5" id="KW-0732">Signal</keyword>
<protein>
    <submittedName>
        <fullName evidence="6">Microbial collagenase, secreted</fullName>
    </submittedName>
</protein>
<evidence type="ECO:0000256" key="4">
    <source>
        <dbReference type="SAM" id="MobiDB-lite"/>
    </source>
</evidence>
<name>A0A0C2A231_9BACT</name>
<dbReference type="InterPro" id="IPR011936">
    <property type="entry name" value="Myxo_disulph_rpt"/>
</dbReference>
<dbReference type="AlphaFoldDB" id="A0A0C2A231"/>
<dbReference type="NCBIfam" id="TIGR02232">
    <property type="entry name" value="myxo_disulf_rpt"/>
    <property type="match status" value="5"/>
</dbReference>
<dbReference type="EMBL" id="JMCC02000023">
    <property type="protein sequence ID" value="KIG17463.1"/>
    <property type="molecule type" value="Genomic_DNA"/>
</dbReference>
<evidence type="ECO:0000256" key="2">
    <source>
        <dbReference type="ARBA" id="ARBA00022737"/>
    </source>
</evidence>
<dbReference type="RefSeq" id="WP_052548254.1">
    <property type="nucleotide sequence ID" value="NZ_JMCC02000023.1"/>
</dbReference>
<feature type="compositionally biased region" description="Acidic residues" evidence="4">
    <location>
        <begin position="43"/>
        <end position="62"/>
    </location>
</feature>
<dbReference type="Proteomes" id="UP000031599">
    <property type="component" value="Unassembled WGS sequence"/>
</dbReference>
<gene>
    <name evidence="6" type="ORF">DB30_03164</name>
</gene>
<evidence type="ECO:0000256" key="3">
    <source>
        <dbReference type="ARBA" id="ARBA00023157"/>
    </source>
</evidence>
<keyword evidence="3" id="KW-1015">Disulfide bond</keyword>
<dbReference type="PROSITE" id="PS51257">
    <property type="entry name" value="PROKAR_LIPOPROTEIN"/>
    <property type="match status" value="1"/>
</dbReference>
<evidence type="ECO:0000313" key="6">
    <source>
        <dbReference type="EMBL" id="KIG17463.1"/>
    </source>
</evidence>